<accession>A0A1G2BQU2</accession>
<keyword evidence="16" id="KW-0030">Aminoacyl-tRNA synthetase</keyword>
<feature type="non-terminal residue" evidence="22">
    <location>
        <position position="663"/>
    </location>
</feature>
<dbReference type="SMART" id="SM00874">
    <property type="entry name" value="B5"/>
    <property type="match status" value="1"/>
</dbReference>
<comment type="catalytic activity">
    <reaction evidence="18">
        <text>tRNA(Phe) + L-phenylalanine + ATP = L-phenylalanyl-tRNA(Phe) + AMP + diphosphate + H(+)</text>
        <dbReference type="Rhea" id="RHEA:19413"/>
        <dbReference type="Rhea" id="RHEA-COMP:9668"/>
        <dbReference type="Rhea" id="RHEA-COMP:9699"/>
        <dbReference type="ChEBI" id="CHEBI:15378"/>
        <dbReference type="ChEBI" id="CHEBI:30616"/>
        <dbReference type="ChEBI" id="CHEBI:33019"/>
        <dbReference type="ChEBI" id="CHEBI:58095"/>
        <dbReference type="ChEBI" id="CHEBI:78442"/>
        <dbReference type="ChEBI" id="CHEBI:78531"/>
        <dbReference type="ChEBI" id="CHEBI:456215"/>
        <dbReference type="EC" id="6.1.1.20"/>
    </reaction>
</comment>
<dbReference type="InterPro" id="IPR045864">
    <property type="entry name" value="aa-tRNA-synth_II/BPL/LPL"/>
</dbReference>
<keyword evidence="7" id="KW-0963">Cytoplasm</keyword>
<evidence type="ECO:0000256" key="5">
    <source>
        <dbReference type="ARBA" id="ARBA00012814"/>
    </source>
</evidence>
<dbReference type="PANTHER" id="PTHR10947:SF0">
    <property type="entry name" value="PHENYLALANINE--TRNA LIGASE BETA SUBUNIT"/>
    <property type="match status" value="1"/>
</dbReference>
<evidence type="ECO:0000256" key="16">
    <source>
        <dbReference type="ARBA" id="ARBA00023146"/>
    </source>
</evidence>
<sequence>MRLSLNFVKEYVQLPDVTPKDVATALTVSTVEVDESIEQQQLLGGVVVGRVTEVVKHPQADRLWVCRVDIKTEELQIICGGTNVVKGMYAAIAKVGSKVRWHGEGVPITLEKAKIRGVESNGMIASSVELGLEKLFPAKSDREIMDLSQYQVRVGDPLAKALGLTDTIFVIDNKSMTNRPDLWGQYGLAREIAAIYSAKLKPFKVSQIPAPQGPALPLTVEVTDQKLCPRYAAIVIDNIALAPSPWWLKRDLEEAGIKPINVIVDVTNYVMLTMGQPMHAFDYEKIRSEKIVVAPLENTAKFEALNDKTYEVPAGALMIRDGTEPVAIAGIIGGSNSHLTEKTKTIVLESANFNASSIRRSEVAMGVRTEASSRFEKKLDPALVPEALAYAVELLLELAPGAQIASKVLDVNSAEPQTPTITVEKKYLDSRLGKTIDAKEISAILKRLAFGVSYRGGVYTVSVPSFRGRDVVAPEDVVEEVARIYGYNNIEPQLPTMLMANPERNPQSRVARVVRRALTTGCDYSEVYTYSFEDPVWAREFDHTRNRVAVANALTPDQMYLRMSLLPGLMAKVIENLRWYSEFKVFEMGRVFSKNPGEFAVDASGDSFLPSQPLMVAGMAVAKTDDVSALLRKVRGELDALFCQLNIPSLYKEAKMQFADATL</sequence>
<keyword evidence="11" id="KW-0547">Nucleotide-binding</keyword>
<evidence type="ECO:0000256" key="18">
    <source>
        <dbReference type="ARBA" id="ARBA00049255"/>
    </source>
</evidence>
<dbReference type="EC" id="6.1.1.20" evidence="5"/>
<evidence type="ECO:0000259" key="20">
    <source>
        <dbReference type="PROSITE" id="PS50886"/>
    </source>
</evidence>
<organism evidence="22 23">
    <name type="scientific">Candidatus Komeilibacteria bacterium RIFCSPLOWO2_01_FULL_52_15</name>
    <dbReference type="NCBI Taxonomy" id="1798551"/>
    <lineage>
        <taxon>Bacteria</taxon>
        <taxon>Candidatus Komeiliibacteriota</taxon>
    </lineage>
</organism>
<dbReference type="AlphaFoldDB" id="A0A1G2BQU2"/>
<dbReference type="InterPro" id="IPR033714">
    <property type="entry name" value="tRNA_bind_bactPheRS"/>
</dbReference>
<dbReference type="Gene3D" id="2.40.50.140">
    <property type="entry name" value="Nucleic acid-binding proteins"/>
    <property type="match status" value="1"/>
</dbReference>
<dbReference type="PROSITE" id="PS50886">
    <property type="entry name" value="TRBD"/>
    <property type="match status" value="1"/>
</dbReference>
<dbReference type="NCBIfam" id="TIGR00472">
    <property type="entry name" value="pheT_bact"/>
    <property type="match status" value="1"/>
</dbReference>
<dbReference type="GO" id="GO:0009328">
    <property type="term" value="C:phenylalanine-tRNA ligase complex"/>
    <property type="evidence" value="ECO:0007669"/>
    <property type="project" value="TreeGrafter"/>
</dbReference>
<dbReference type="GO" id="GO:0000287">
    <property type="term" value="F:magnesium ion binding"/>
    <property type="evidence" value="ECO:0007669"/>
    <property type="project" value="InterPro"/>
</dbReference>
<dbReference type="InterPro" id="IPR041616">
    <property type="entry name" value="PheRS_beta_core"/>
</dbReference>
<dbReference type="PROSITE" id="PS51483">
    <property type="entry name" value="B5"/>
    <property type="match status" value="1"/>
</dbReference>
<dbReference type="CDD" id="cd02796">
    <property type="entry name" value="tRNA_bind_bactPheRS"/>
    <property type="match status" value="1"/>
</dbReference>
<evidence type="ECO:0000256" key="10">
    <source>
        <dbReference type="ARBA" id="ARBA00022723"/>
    </source>
</evidence>
<evidence type="ECO:0000256" key="7">
    <source>
        <dbReference type="ARBA" id="ARBA00022490"/>
    </source>
</evidence>
<comment type="caution">
    <text evidence="22">The sequence shown here is derived from an EMBL/GenBank/DDBJ whole genome shotgun (WGS) entry which is preliminary data.</text>
</comment>
<feature type="domain" description="B5" evidence="21">
    <location>
        <begin position="416"/>
        <end position="492"/>
    </location>
</feature>
<dbReference type="Proteomes" id="UP000178248">
    <property type="component" value="Unassembled WGS sequence"/>
</dbReference>
<dbReference type="EMBL" id="MHKM01000037">
    <property type="protein sequence ID" value="OGY90720.1"/>
    <property type="molecule type" value="Genomic_DNA"/>
</dbReference>
<evidence type="ECO:0000256" key="1">
    <source>
        <dbReference type="ARBA" id="ARBA00001946"/>
    </source>
</evidence>
<feature type="domain" description="TRNA-binding" evidence="20">
    <location>
        <begin position="40"/>
        <end position="159"/>
    </location>
</feature>
<dbReference type="PANTHER" id="PTHR10947">
    <property type="entry name" value="PHENYLALANYL-TRNA SYNTHETASE BETA CHAIN AND LEUCINE-RICH REPEAT-CONTAINING PROTEIN 47"/>
    <property type="match status" value="1"/>
</dbReference>
<dbReference type="GO" id="GO:0000049">
    <property type="term" value="F:tRNA binding"/>
    <property type="evidence" value="ECO:0007669"/>
    <property type="project" value="UniProtKB-UniRule"/>
</dbReference>
<proteinExistence type="inferred from homology"/>
<comment type="subcellular location">
    <subcellularLocation>
        <location evidence="2">Cytoplasm</location>
    </subcellularLocation>
</comment>
<dbReference type="Pfam" id="PF03483">
    <property type="entry name" value="B3_4"/>
    <property type="match status" value="1"/>
</dbReference>
<keyword evidence="10" id="KW-0479">Metal-binding</keyword>
<evidence type="ECO:0000256" key="11">
    <source>
        <dbReference type="ARBA" id="ARBA00022741"/>
    </source>
</evidence>
<dbReference type="InterPro" id="IPR020825">
    <property type="entry name" value="Phe-tRNA_synthase-like_B3/B4"/>
</dbReference>
<protein>
    <recommendedName>
        <fullName evidence="6">Phenylalanine--tRNA ligase beta subunit</fullName>
        <ecNumber evidence="5">6.1.1.20</ecNumber>
    </recommendedName>
    <alternativeName>
        <fullName evidence="17">Phenylalanyl-tRNA synthetase beta subunit</fullName>
    </alternativeName>
</protein>
<evidence type="ECO:0000256" key="13">
    <source>
        <dbReference type="ARBA" id="ARBA00022842"/>
    </source>
</evidence>
<dbReference type="SUPFAM" id="SSF50249">
    <property type="entry name" value="Nucleic acid-binding proteins"/>
    <property type="match status" value="1"/>
</dbReference>
<dbReference type="Gene3D" id="3.50.40.10">
    <property type="entry name" value="Phenylalanyl-trna Synthetase, Chain B, domain 3"/>
    <property type="match status" value="1"/>
</dbReference>
<comment type="similarity">
    <text evidence="3">Belongs to the phenylalanyl-tRNA synthetase beta subunit family. Type 1 subfamily.</text>
</comment>
<evidence type="ECO:0000313" key="23">
    <source>
        <dbReference type="Proteomes" id="UP000178248"/>
    </source>
</evidence>
<evidence type="ECO:0000256" key="15">
    <source>
        <dbReference type="ARBA" id="ARBA00022917"/>
    </source>
</evidence>
<evidence type="ECO:0000259" key="21">
    <source>
        <dbReference type="PROSITE" id="PS51483"/>
    </source>
</evidence>
<gene>
    <name evidence="22" type="ORF">A3B30_00575</name>
</gene>
<dbReference type="Gene3D" id="3.30.56.10">
    <property type="match status" value="2"/>
</dbReference>
<keyword evidence="8 19" id="KW-0820">tRNA-binding</keyword>
<keyword evidence="13" id="KW-0460">Magnesium</keyword>
<dbReference type="SUPFAM" id="SSF46955">
    <property type="entry name" value="Putative DNA-binding domain"/>
    <property type="match status" value="1"/>
</dbReference>
<dbReference type="Pfam" id="PF17759">
    <property type="entry name" value="tRNA_synthFbeta"/>
    <property type="match status" value="1"/>
</dbReference>
<evidence type="ECO:0000256" key="2">
    <source>
        <dbReference type="ARBA" id="ARBA00004496"/>
    </source>
</evidence>
<evidence type="ECO:0000256" key="3">
    <source>
        <dbReference type="ARBA" id="ARBA00008653"/>
    </source>
</evidence>
<reference evidence="22 23" key="1">
    <citation type="journal article" date="2016" name="Nat. Commun.">
        <title>Thousands of microbial genomes shed light on interconnected biogeochemical processes in an aquifer system.</title>
        <authorList>
            <person name="Anantharaman K."/>
            <person name="Brown C.T."/>
            <person name="Hug L.A."/>
            <person name="Sharon I."/>
            <person name="Castelle C.J."/>
            <person name="Probst A.J."/>
            <person name="Thomas B.C."/>
            <person name="Singh A."/>
            <person name="Wilkins M.J."/>
            <person name="Karaoz U."/>
            <person name="Brodie E.L."/>
            <person name="Williams K.H."/>
            <person name="Hubbard S.S."/>
            <person name="Banfield J.F."/>
        </authorList>
    </citation>
    <scope>NUCLEOTIDE SEQUENCE [LARGE SCALE GENOMIC DNA]</scope>
</reference>
<dbReference type="Gene3D" id="3.30.930.10">
    <property type="entry name" value="Bira Bifunctional Protein, Domain 2"/>
    <property type="match status" value="1"/>
</dbReference>
<dbReference type="GO" id="GO:0005524">
    <property type="term" value="F:ATP binding"/>
    <property type="evidence" value="ECO:0007669"/>
    <property type="project" value="UniProtKB-KW"/>
</dbReference>
<evidence type="ECO:0000256" key="8">
    <source>
        <dbReference type="ARBA" id="ARBA00022555"/>
    </source>
</evidence>
<keyword evidence="12" id="KW-0067">ATP-binding</keyword>
<dbReference type="InterPro" id="IPR002547">
    <property type="entry name" value="tRNA-bd_dom"/>
</dbReference>
<dbReference type="InterPro" id="IPR012340">
    <property type="entry name" value="NA-bd_OB-fold"/>
</dbReference>
<dbReference type="InterPro" id="IPR005147">
    <property type="entry name" value="tRNA_synthase_B5-dom"/>
</dbReference>
<evidence type="ECO:0000256" key="6">
    <source>
        <dbReference type="ARBA" id="ARBA00017032"/>
    </source>
</evidence>
<dbReference type="STRING" id="1798551.A3B30_00575"/>
<dbReference type="SMART" id="SM00873">
    <property type="entry name" value="B3_4"/>
    <property type="match status" value="1"/>
</dbReference>
<keyword evidence="14 19" id="KW-0694">RNA-binding</keyword>
<evidence type="ECO:0000256" key="19">
    <source>
        <dbReference type="PROSITE-ProRule" id="PRU00209"/>
    </source>
</evidence>
<keyword evidence="15" id="KW-0648">Protein biosynthesis</keyword>
<dbReference type="InterPro" id="IPR009061">
    <property type="entry name" value="DNA-bd_dom_put_sf"/>
</dbReference>
<keyword evidence="9 22" id="KW-0436">Ligase</keyword>
<dbReference type="InterPro" id="IPR045060">
    <property type="entry name" value="Phe-tRNA-ligase_IIc_bsu"/>
</dbReference>
<evidence type="ECO:0000256" key="12">
    <source>
        <dbReference type="ARBA" id="ARBA00022840"/>
    </source>
</evidence>
<dbReference type="SUPFAM" id="SSF55681">
    <property type="entry name" value="Class II aaRS and biotin synthetases"/>
    <property type="match status" value="1"/>
</dbReference>
<evidence type="ECO:0000256" key="14">
    <source>
        <dbReference type="ARBA" id="ARBA00022884"/>
    </source>
</evidence>
<evidence type="ECO:0000313" key="22">
    <source>
        <dbReference type="EMBL" id="OGY90720.1"/>
    </source>
</evidence>
<evidence type="ECO:0000256" key="4">
    <source>
        <dbReference type="ARBA" id="ARBA00011209"/>
    </source>
</evidence>
<evidence type="ECO:0000256" key="9">
    <source>
        <dbReference type="ARBA" id="ARBA00022598"/>
    </source>
</evidence>
<dbReference type="SUPFAM" id="SSF56037">
    <property type="entry name" value="PheT/TilS domain"/>
    <property type="match status" value="1"/>
</dbReference>
<name>A0A1G2BQU2_9BACT</name>
<dbReference type="GO" id="GO:0004826">
    <property type="term" value="F:phenylalanine-tRNA ligase activity"/>
    <property type="evidence" value="ECO:0007669"/>
    <property type="project" value="UniProtKB-EC"/>
</dbReference>
<dbReference type="InterPro" id="IPR005146">
    <property type="entry name" value="B3/B4_tRNA-bd"/>
</dbReference>
<dbReference type="InterPro" id="IPR004532">
    <property type="entry name" value="Phe-tRNA-ligase_IIc_bsu_bact"/>
</dbReference>
<comment type="subunit">
    <text evidence="4">Tetramer of two alpha and two beta subunits.</text>
</comment>
<evidence type="ECO:0000256" key="17">
    <source>
        <dbReference type="ARBA" id="ARBA00033189"/>
    </source>
</evidence>
<comment type="cofactor">
    <cofactor evidence="1">
        <name>Mg(2+)</name>
        <dbReference type="ChEBI" id="CHEBI:18420"/>
    </cofactor>
</comment>
<dbReference type="Pfam" id="PF01588">
    <property type="entry name" value="tRNA_bind"/>
    <property type="match status" value="1"/>
</dbReference>
<dbReference type="GO" id="GO:0006432">
    <property type="term" value="P:phenylalanyl-tRNA aminoacylation"/>
    <property type="evidence" value="ECO:0007669"/>
    <property type="project" value="InterPro"/>
</dbReference>
<dbReference type="HAMAP" id="MF_00283">
    <property type="entry name" value="Phe_tRNA_synth_beta1"/>
    <property type="match status" value="1"/>
</dbReference>
<dbReference type="Pfam" id="PF03484">
    <property type="entry name" value="B5"/>
    <property type="match status" value="1"/>
</dbReference>